<dbReference type="CDD" id="cd06260">
    <property type="entry name" value="DUF820-like"/>
    <property type="match status" value="1"/>
</dbReference>
<keyword evidence="2" id="KW-0255">Endonuclease</keyword>
<proteinExistence type="predicted"/>
<dbReference type="SUPFAM" id="SSF52980">
    <property type="entry name" value="Restriction endonuclease-like"/>
    <property type="match status" value="1"/>
</dbReference>
<comment type="caution">
    <text evidence="2">The sequence shown here is derived from an EMBL/GenBank/DDBJ whole genome shotgun (WGS) entry which is preliminary data.</text>
</comment>
<keyword evidence="2" id="KW-0540">Nuclease</keyword>
<dbReference type="InterPro" id="IPR012296">
    <property type="entry name" value="Nuclease_put_TT1808"/>
</dbReference>
<evidence type="ECO:0000313" key="2">
    <source>
        <dbReference type="EMBL" id="TLG03835.1"/>
    </source>
</evidence>
<dbReference type="PANTHER" id="PTHR35400">
    <property type="entry name" value="SLR1083 PROTEIN"/>
    <property type="match status" value="1"/>
</dbReference>
<name>A0A5R8P9P5_9NOCA</name>
<feature type="domain" description="Putative restriction endonuclease" evidence="1">
    <location>
        <begin position="27"/>
        <end position="181"/>
    </location>
</feature>
<dbReference type="Pfam" id="PF05685">
    <property type="entry name" value="Uma2"/>
    <property type="match status" value="1"/>
</dbReference>
<organism evidence="2 3">
    <name type="scientific">Nocardia cyriacigeorgica</name>
    <dbReference type="NCBI Taxonomy" id="135487"/>
    <lineage>
        <taxon>Bacteria</taxon>
        <taxon>Bacillati</taxon>
        <taxon>Actinomycetota</taxon>
        <taxon>Actinomycetes</taxon>
        <taxon>Mycobacteriales</taxon>
        <taxon>Nocardiaceae</taxon>
        <taxon>Nocardia</taxon>
    </lineage>
</organism>
<dbReference type="GO" id="GO:0004519">
    <property type="term" value="F:endonuclease activity"/>
    <property type="evidence" value="ECO:0007669"/>
    <property type="project" value="UniProtKB-KW"/>
</dbReference>
<dbReference type="Gene3D" id="3.90.1570.10">
    <property type="entry name" value="tt1808, chain A"/>
    <property type="match status" value="1"/>
</dbReference>
<accession>A0A5R8P9P5</accession>
<dbReference type="AlphaFoldDB" id="A0A5R8P9P5"/>
<keyword evidence="2" id="KW-0378">Hydrolase</keyword>
<evidence type="ECO:0000259" key="1">
    <source>
        <dbReference type="Pfam" id="PF05685"/>
    </source>
</evidence>
<dbReference type="Proteomes" id="UP000308349">
    <property type="component" value="Unassembled WGS sequence"/>
</dbReference>
<dbReference type="PANTHER" id="PTHR35400:SF3">
    <property type="entry name" value="SLL1072 PROTEIN"/>
    <property type="match status" value="1"/>
</dbReference>
<sequence>MTIKPSYDLPHEMTEGQYRLLPPDIAREIEVVHGHVIICESPVPEHNRVARRLAGAWEQLPSTELCVRVETGIDMVLWRAPKFTFRRPDVIVYRCLPERGAKPEAGDALIVVEVSSPSTAAEDLLDKKVQYARAGIPLYLVISLDPKFEIEEVREFRLDAHAAEYRLHSLHRDGFLRLEHVILGEIGFEDLTR</sequence>
<evidence type="ECO:0000313" key="3">
    <source>
        <dbReference type="Proteomes" id="UP000308349"/>
    </source>
</evidence>
<dbReference type="RefSeq" id="WP_138457636.1">
    <property type="nucleotide sequence ID" value="NZ_VBUU01000024.1"/>
</dbReference>
<reference evidence="2 3" key="1">
    <citation type="submission" date="2019-05" db="EMBL/GenBank/DDBJ databases">
        <title>Genomes sequences of two Nocardia cyriacigeorgica environmental isolates, type strains Nocardia asteroides ATCC 19247 and Nocardia cyriacigeorgica DSM 44484.</title>
        <authorList>
            <person name="Vautrin F."/>
            <person name="Bergeron E."/>
            <person name="Dubost A."/>
            <person name="Abrouk D."/>
            <person name="Rodriguez Nava V."/>
            <person name="Pujic P."/>
        </authorList>
    </citation>
    <scope>NUCLEOTIDE SEQUENCE [LARGE SCALE GENOMIC DNA]</scope>
    <source>
        <strain evidence="2 3">EML 1456</strain>
    </source>
</reference>
<dbReference type="EMBL" id="VBUU01000024">
    <property type="protein sequence ID" value="TLG03835.1"/>
    <property type="molecule type" value="Genomic_DNA"/>
</dbReference>
<dbReference type="InterPro" id="IPR008538">
    <property type="entry name" value="Uma2"/>
</dbReference>
<gene>
    <name evidence="2" type="ORF">FEK35_21080</name>
</gene>
<protein>
    <submittedName>
        <fullName evidence="2">Uma2 family endonuclease</fullName>
    </submittedName>
</protein>
<dbReference type="OrthoDB" id="9799703at2"/>
<dbReference type="InterPro" id="IPR011335">
    <property type="entry name" value="Restrct_endonuc-II-like"/>
</dbReference>